<reference evidence="2 3" key="1">
    <citation type="submission" date="2016-10" db="EMBL/GenBank/DDBJ databases">
        <authorList>
            <person name="de Groot N.N."/>
        </authorList>
    </citation>
    <scope>NUCLEOTIDE SEQUENCE [LARGE SCALE GENOMIC DNA]</scope>
    <source>
        <strain evidence="3">P4B,CCM 7963,CECT 7998,DSM 25260,IBRC-M 10614,KCTC 13821</strain>
    </source>
</reference>
<accession>A0A1G8BLI6</accession>
<evidence type="ECO:0000313" key="2">
    <source>
        <dbReference type="EMBL" id="SDH34099.1"/>
    </source>
</evidence>
<dbReference type="Pfam" id="PF14173">
    <property type="entry name" value="ComGG"/>
    <property type="match status" value="1"/>
</dbReference>
<dbReference type="AlphaFoldDB" id="A0A1G8BLI6"/>
<dbReference type="InterPro" id="IPR020372">
    <property type="entry name" value="Competence_ComGG"/>
</dbReference>
<gene>
    <name evidence="2" type="ORF">SAMN05216352_10110</name>
</gene>
<evidence type="ECO:0000256" key="1">
    <source>
        <dbReference type="SAM" id="Phobius"/>
    </source>
</evidence>
<keyword evidence="1" id="KW-0812">Transmembrane</keyword>
<sequence>MKQKGAIMPIILIICFLFSALLLFQIKIYVNEKQNIRHEQRVLTLEWLLRNAEKQLVEGKEYVTEEEGSYDFPNGEVYYKTKKETEDSFSIELRAKDNLGNERNHDFYIVNEQGE</sequence>
<organism evidence="2 3">
    <name type="scientific">Alteribacillus bidgolensis</name>
    <dbReference type="NCBI Taxonomy" id="930129"/>
    <lineage>
        <taxon>Bacteria</taxon>
        <taxon>Bacillati</taxon>
        <taxon>Bacillota</taxon>
        <taxon>Bacilli</taxon>
        <taxon>Bacillales</taxon>
        <taxon>Bacillaceae</taxon>
        <taxon>Alteribacillus</taxon>
    </lineage>
</organism>
<protein>
    <submittedName>
        <fullName evidence="2">ComG operon protein 7</fullName>
    </submittedName>
</protein>
<dbReference type="Proteomes" id="UP000199017">
    <property type="component" value="Unassembled WGS sequence"/>
</dbReference>
<dbReference type="STRING" id="930129.SAMN05216352_10110"/>
<feature type="transmembrane region" description="Helical" evidence="1">
    <location>
        <begin position="6"/>
        <end position="30"/>
    </location>
</feature>
<dbReference type="EMBL" id="FNDU01000001">
    <property type="protein sequence ID" value="SDH34099.1"/>
    <property type="molecule type" value="Genomic_DNA"/>
</dbReference>
<keyword evidence="1" id="KW-0472">Membrane</keyword>
<keyword evidence="3" id="KW-1185">Reference proteome</keyword>
<evidence type="ECO:0000313" key="3">
    <source>
        <dbReference type="Proteomes" id="UP000199017"/>
    </source>
</evidence>
<dbReference type="RefSeq" id="WP_170031534.1">
    <property type="nucleotide sequence ID" value="NZ_FNDU01000001.1"/>
</dbReference>
<name>A0A1G8BLI6_9BACI</name>
<proteinExistence type="predicted"/>
<keyword evidence="1" id="KW-1133">Transmembrane helix</keyword>